<gene>
    <name evidence="5" type="ORF">DV711_01135</name>
</gene>
<feature type="domain" description="GGDEF" evidence="4">
    <location>
        <begin position="205"/>
        <end position="340"/>
    </location>
</feature>
<reference evidence="5 6" key="1">
    <citation type="submission" date="2018-07" db="EMBL/GenBank/DDBJ databases">
        <title>Motiliproteus coralliicola sp. nov., a bacterium isolated from Coral.</title>
        <authorList>
            <person name="Wang G."/>
        </authorList>
    </citation>
    <scope>NUCLEOTIDE SEQUENCE [LARGE SCALE GENOMIC DNA]</scope>
    <source>
        <strain evidence="5 6">C34</strain>
    </source>
</reference>
<dbReference type="InterPro" id="IPR000160">
    <property type="entry name" value="GGDEF_dom"/>
</dbReference>
<dbReference type="CDD" id="cd01949">
    <property type="entry name" value="GGDEF"/>
    <property type="match status" value="1"/>
</dbReference>
<accession>A0A369WRB5</accession>
<dbReference type="InterPro" id="IPR050469">
    <property type="entry name" value="Diguanylate_Cyclase"/>
</dbReference>
<evidence type="ECO:0000259" key="4">
    <source>
        <dbReference type="PROSITE" id="PS50887"/>
    </source>
</evidence>
<dbReference type="PANTHER" id="PTHR45138:SF9">
    <property type="entry name" value="DIGUANYLATE CYCLASE DGCM-RELATED"/>
    <property type="match status" value="1"/>
</dbReference>
<dbReference type="FunFam" id="3.30.70.270:FF:000001">
    <property type="entry name" value="Diguanylate cyclase domain protein"/>
    <property type="match status" value="1"/>
</dbReference>
<dbReference type="Proteomes" id="UP000253769">
    <property type="component" value="Unassembled WGS sequence"/>
</dbReference>
<evidence type="ECO:0000313" key="5">
    <source>
        <dbReference type="EMBL" id="RDE24232.1"/>
    </source>
</evidence>
<evidence type="ECO:0000256" key="3">
    <source>
        <dbReference type="ARBA" id="ARBA00034247"/>
    </source>
</evidence>
<dbReference type="AlphaFoldDB" id="A0A369WRB5"/>
<comment type="caution">
    <text evidence="5">The sequence shown here is derived from an EMBL/GenBank/DDBJ whole genome shotgun (WGS) entry which is preliminary data.</text>
</comment>
<keyword evidence="6" id="KW-1185">Reference proteome</keyword>
<dbReference type="GO" id="GO:0052621">
    <property type="term" value="F:diguanylate cyclase activity"/>
    <property type="evidence" value="ECO:0007669"/>
    <property type="project" value="UniProtKB-EC"/>
</dbReference>
<organism evidence="5 6">
    <name type="scientific">Motiliproteus coralliicola</name>
    <dbReference type="NCBI Taxonomy" id="2283196"/>
    <lineage>
        <taxon>Bacteria</taxon>
        <taxon>Pseudomonadati</taxon>
        <taxon>Pseudomonadota</taxon>
        <taxon>Gammaproteobacteria</taxon>
        <taxon>Oceanospirillales</taxon>
        <taxon>Oceanospirillaceae</taxon>
        <taxon>Motiliproteus</taxon>
    </lineage>
</organism>
<dbReference type="NCBIfam" id="TIGR00254">
    <property type="entry name" value="GGDEF"/>
    <property type="match status" value="1"/>
</dbReference>
<dbReference type="EC" id="2.7.7.65" evidence="2"/>
<dbReference type="PANTHER" id="PTHR45138">
    <property type="entry name" value="REGULATORY COMPONENTS OF SENSORY TRANSDUCTION SYSTEM"/>
    <property type="match status" value="1"/>
</dbReference>
<dbReference type="SMART" id="SM00267">
    <property type="entry name" value="GGDEF"/>
    <property type="match status" value="1"/>
</dbReference>
<comment type="cofactor">
    <cofactor evidence="1">
        <name>Mg(2+)</name>
        <dbReference type="ChEBI" id="CHEBI:18420"/>
    </cofactor>
</comment>
<dbReference type="InterPro" id="IPR043128">
    <property type="entry name" value="Rev_trsase/Diguanyl_cyclase"/>
</dbReference>
<proteinExistence type="predicted"/>
<dbReference type="EMBL" id="QQOH01000001">
    <property type="protein sequence ID" value="RDE24232.1"/>
    <property type="molecule type" value="Genomic_DNA"/>
</dbReference>
<dbReference type="Pfam" id="PF00990">
    <property type="entry name" value="GGDEF"/>
    <property type="match status" value="1"/>
</dbReference>
<dbReference type="PROSITE" id="PS50887">
    <property type="entry name" value="GGDEF"/>
    <property type="match status" value="1"/>
</dbReference>
<dbReference type="OrthoDB" id="9812260at2"/>
<protein>
    <recommendedName>
        <fullName evidence="2">diguanylate cyclase</fullName>
        <ecNumber evidence="2">2.7.7.65</ecNumber>
    </recommendedName>
</protein>
<sequence length="341" mass="38479">MSNNKDLEQSQELAKQTLDWLKSNKVKAVPSHYSVGYEHLSGQNPGLSFRLSQFNSHGDRLEVELDKLYQEHFGSHTDERLEEFRAGLQQILQQVLSLTERPQAETQHFHQTLVQSKEILSDESTDLDGVLGVIQHLVIETQRMDDSICAMETELRQTNDEVSLLKEQYDQVRSEVFTDPLTGVSNRRGLDSALRKLTADGTQQPHLSVLMIDLDNFKPFNDKHGHLVGDQVLCFAAKILKNATRGSDLISRYGGDEFAVILPDTNTHEAKTVAFNILKRFQSNTIKRRSSREVLGTLSASVGVAELHPDETIEEMMERADRGLFASKRNGRNQVTALPKL</sequence>
<name>A0A369WRB5_9GAMM</name>
<dbReference type="SUPFAM" id="SSF55073">
    <property type="entry name" value="Nucleotide cyclase"/>
    <property type="match status" value="1"/>
</dbReference>
<evidence type="ECO:0000256" key="1">
    <source>
        <dbReference type="ARBA" id="ARBA00001946"/>
    </source>
</evidence>
<evidence type="ECO:0000313" key="6">
    <source>
        <dbReference type="Proteomes" id="UP000253769"/>
    </source>
</evidence>
<dbReference type="Gene3D" id="3.30.70.270">
    <property type="match status" value="1"/>
</dbReference>
<evidence type="ECO:0000256" key="2">
    <source>
        <dbReference type="ARBA" id="ARBA00012528"/>
    </source>
</evidence>
<comment type="catalytic activity">
    <reaction evidence="3">
        <text>2 GTP = 3',3'-c-di-GMP + 2 diphosphate</text>
        <dbReference type="Rhea" id="RHEA:24898"/>
        <dbReference type="ChEBI" id="CHEBI:33019"/>
        <dbReference type="ChEBI" id="CHEBI:37565"/>
        <dbReference type="ChEBI" id="CHEBI:58805"/>
        <dbReference type="EC" id="2.7.7.65"/>
    </reaction>
</comment>
<dbReference type="RefSeq" id="WP_114693816.1">
    <property type="nucleotide sequence ID" value="NZ_QQOH01000001.1"/>
</dbReference>
<dbReference type="InterPro" id="IPR029787">
    <property type="entry name" value="Nucleotide_cyclase"/>
</dbReference>